<feature type="signal peptide" evidence="1">
    <location>
        <begin position="1"/>
        <end position="16"/>
    </location>
</feature>
<evidence type="ECO:0000313" key="2">
    <source>
        <dbReference type="EMBL" id="CAJ0963118.1"/>
    </source>
</evidence>
<evidence type="ECO:0000313" key="3">
    <source>
        <dbReference type="Proteomes" id="UP001176940"/>
    </source>
</evidence>
<feature type="chain" id="PRO_5047401789" evidence="1">
    <location>
        <begin position="17"/>
        <end position="126"/>
    </location>
</feature>
<dbReference type="SUPFAM" id="SSF48619">
    <property type="entry name" value="Phospholipase A2, PLA2"/>
    <property type="match status" value="1"/>
</dbReference>
<name>A0ABN9MAB2_9NEOB</name>
<dbReference type="Gene3D" id="1.20.90.10">
    <property type="entry name" value="Phospholipase A2 domain"/>
    <property type="match status" value="1"/>
</dbReference>
<accession>A0ABN9MAB2</accession>
<evidence type="ECO:0000256" key="1">
    <source>
        <dbReference type="SAM" id="SignalP"/>
    </source>
</evidence>
<gene>
    <name evidence="2" type="ORF">RIMI_LOCUS18548403</name>
</gene>
<sequence length="126" mass="14135">MITCLLLLLSLGSVEGGKLPVKNLKDMLKETKNQGLIDALPHSCLCVSSASNQTLEHLERCCALQWCCRKAIRTCYSGYQTYKFIYSNGTIDCSKSTVLFGVRIQGDIMRYECNKTSAVIIIKKRF</sequence>
<organism evidence="2 3">
    <name type="scientific">Ranitomeya imitator</name>
    <name type="common">mimic poison frog</name>
    <dbReference type="NCBI Taxonomy" id="111125"/>
    <lineage>
        <taxon>Eukaryota</taxon>
        <taxon>Metazoa</taxon>
        <taxon>Chordata</taxon>
        <taxon>Craniata</taxon>
        <taxon>Vertebrata</taxon>
        <taxon>Euteleostomi</taxon>
        <taxon>Amphibia</taxon>
        <taxon>Batrachia</taxon>
        <taxon>Anura</taxon>
        <taxon>Neobatrachia</taxon>
        <taxon>Hyloidea</taxon>
        <taxon>Dendrobatidae</taxon>
        <taxon>Dendrobatinae</taxon>
        <taxon>Ranitomeya</taxon>
    </lineage>
</organism>
<proteinExistence type="predicted"/>
<dbReference type="Proteomes" id="UP001176940">
    <property type="component" value="Unassembled WGS sequence"/>
</dbReference>
<comment type="caution">
    <text evidence="2">The sequence shown here is derived from an EMBL/GenBank/DDBJ whole genome shotgun (WGS) entry which is preliminary data.</text>
</comment>
<dbReference type="EMBL" id="CAUEEQ010056846">
    <property type="protein sequence ID" value="CAJ0963118.1"/>
    <property type="molecule type" value="Genomic_DNA"/>
</dbReference>
<protein>
    <submittedName>
        <fullName evidence="2">Uncharacterized protein</fullName>
    </submittedName>
</protein>
<keyword evidence="1" id="KW-0732">Signal</keyword>
<reference evidence="2" key="1">
    <citation type="submission" date="2023-07" db="EMBL/GenBank/DDBJ databases">
        <authorList>
            <person name="Stuckert A."/>
        </authorList>
    </citation>
    <scope>NUCLEOTIDE SEQUENCE</scope>
</reference>
<dbReference type="InterPro" id="IPR036444">
    <property type="entry name" value="PLipase_A2_dom_sf"/>
</dbReference>
<keyword evidence="3" id="KW-1185">Reference proteome</keyword>